<proteinExistence type="inferred from homology"/>
<keyword evidence="2" id="KW-0175">Coiled coil</keyword>
<evidence type="ECO:0000313" key="3">
    <source>
        <dbReference type="EMBL" id="GER03594.1"/>
    </source>
</evidence>
<comment type="caution">
    <text evidence="3">The sequence shown here is derived from an EMBL/GenBank/DDBJ whole genome shotgun (WGS) entry which is preliminary data.</text>
</comment>
<dbReference type="AlphaFoldDB" id="A0A5A7N764"/>
<dbReference type="EMBL" id="BKCN01000005">
    <property type="protein sequence ID" value="GER03594.1"/>
    <property type="molecule type" value="Genomic_DNA"/>
</dbReference>
<gene>
    <name evidence="3" type="ORF">JCM17846_12760</name>
</gene>
<dbReference type="PANTHER" id="PTHR31088">
    <property type="entry name" value="MEMBRANE-ASSOCIATED PROTEIN VIPP1, CHLOROPLASTIC"/>
    <property type="match status" value="1"/>
</dbReference>
<evidence type="ECO:0000256" key="1">
    <source>
        <dbReference type="ARBA" id="ARBA00043985"/>
    </source>
</evidence>
<accession>A0A5A7N764</accession>
<sequence length="227" mass="25907">MGIFSRLTDIINSNLNALLDHAEEPEKMIRLMIQEMEDTLVEVRSAAAKTIADQKDNQRRLNRLIEAQAEWQRKAELALSKDRDDLARGALQEKAKLGEIATHLQEELDHLSEALGRHEEDALKLETKLREAKAKKSTIEARYKTAQNNLRIKRTLYDNRVETAFERFDKVDARLDRIEGEAQALDLGRSKSNSLEDEFANLETEDAIEAELDALKKKITPSKKSAQ</sequence>
<dbReference type="Proteomes" id="UP000324996">
    <property type="component" value="Unassembled WGS sequence"/>
</dbReference>
<evidence type="ECO:0000256" key="2">
    <source>
        <dbReference type="SAM" id="Coils"/>
    </source>
</evidence>
<organism evidence="3 4">
    <name type="scientific">Iodidimonas nitroreducens</name>
    <dbReference type="NCBI Taxonomy" id="1236968"/>
    <lineage>
        <taxon>Bacteria</taxon>
        <taxon>Pseudomonadati</taxon>
        <taxon>Pseudomonadota</taxon>
        <taxon>Alphaproteobacteria</taxon>
        <taxon>Iodidimonadales</taxon>
        <taxon>Iodidimonadaceae</taxon>
        <taxon>Iodidimonas</taxon>
    </lineage>
</organism>
<keyword evidence="4" id="KW-1185">Reference proteome</keyword>
<dbReference type="InterPro" id="IPR007157">
    <property type="entry name" value="PspA_VIPP1"/>
</dbReference>
<dbReference type="GO" id="GO:0009271">
    <property type="term" value="P:phage shock"/>
    <property type="evidence" value="ECO:0007669"/>
    <property type="project" value="TreeGrafter"/>
</dbReference>
<dbReference type="InterPro" id="IPR014319">
    <property type="entry name" value="Phageshock_PspA"/>
</dbReference>
<dbReference type="Pfam" id="PF04012">
    <property type="entry name" value="PspA_IM30"/>
    <property type="match status" value="1"/>
</dbReference>
<name>A0A5A7N764_9PROT</name>
<comment type="similarity">
    <text evidence="1">Belongs to the PspA/Vipp/IM30 family.</text>
</comment>
<dbReference type="RefSeq" id="WP_042086014.1">
    <property type="nucleotide sequence ID" value="NZ_BKCN01000005.1"/>
</dbReference>
<dbReference type="PANTHER" id="PTHR31088:SF6">
    <property type="entry name" value="PHAGE SHOCK PROTEIN A"/>
    <property type="match status" value="1"/>
</dbReference>
<dbReference type="NCBIfam" id="TIGR02977">
    <property type="entry name" value="phageshock_pspA"/>
    <property type="match status" value="1"/>
</dbReference>
<feature type="coiled-coil region" evidence="2">
    <location>
        <begin position="101"/>
        <end position="149"/>
    </location>
</feature>
<evidence type="ECO:0000313" key="4">
    <source>
        <dbReference type="Proteomes" id="UP000324996"/>
    </source>
</evidence>
<protein>
    <submittedName>
        <fullName evidence="3">Phage shock protein PspA</fullName>
    </submittedName>
</protein>
<reference evidence="3 4" key="1">
    <citation type="submission" date="2019-09" db="EMBL/GenBank/DDBJ databases">
        <title>NBRP : Genome information of microbial organism related human and environment.</title>
        <authorList>
            <person name="Hattori M."/>
            <person name="Oshima K."/>
            <person name="Inaba H."/>
            <person name="Suda W."/>
            <person name="Sakamoto M."/>
            <person name="Iino T."/>
            <person name="Kitahara M."/>
            <person name="Oshida Y."/>
            <person name="Iida T."/>
            <person name="Kudo T."/>
            <person name="Itoh T."/>
            <person name="Ohkuma M."/>
        </authorList>
    </citation>
    <scope>NUCLEOTIDE SEQUENCE [LARGE SCALE GENOMIC DNA]</scope>
    <source>
        <strain evidence="3 4">Q-1</strain>
    </source>
</reference>
<dbReference type="GO" id="GO:0005829">
    <property type="term" value="C:cytosol"/>
    <property type="evidence" value="ECO:0007669"/>
    <property type="project" value="TreeGrafter"/>
</dbReference>